<keyword evidence="2 4" id="KW-0238">DNA-binding</keyword>
<dbReference type="Proteomes" id="UP001551658">
    <property type="component" value="Unassembled WGS sequence"/>
</dbReference>
<dbReference type="RefSeq" id="WP_357975988.1">
    <property type="nucleotide sequence ID" value="NZ_JBFAIH010000003.1"/>
</dbReference>
<keyword evidence="7" id="KW-1185">Reference proteome</keyword>
<dbReference type="PANTHER" id="PTHR30055">
    <property type="entry name" value="HTH-TYPE TRANSCRIPTIONAL REGULATOR RUTR"/>
    <property type="match status" value="1"/>
</dbReference>
<gene>
    <name evidence="6" type="ORF">AB0H72_09010</name>
</gene>
<dbReference type="InterPro" id="IPR009057">
    <property type="entry name" value="Homeodomain-like_sf"/>
</dbReference>
<dbReference type="InterPro" id="IPR036271">
    <property type="entry name" value="Tet_transcr_reg_TetR-rel_C_sf"/>
</dbReference>
<reference evidence="6 7" key="1">
    <citation type="submission" date="2024-06" db="EMBL/GenBank/DDBJ databases">
        <title>The Natural Products Discovery Center: Release of the First 8490 Sequenced Strains for Exploring Actinobacteria Biosynthetic Diversity.</title>
        <authorList>
            <person name="Kalkreuter E."/>
            <person name="Kautsar S.A."/>
            <person name="Yang D."/>
            <person name="Bader C.D."/>
            <person name="Teijaro C.N."/>
            <person name="Fluegel L."/>
            <person name="Davis C.M."/>
            <person name="Simpson J.R."/>
            <person name="Lauterbach L."/>
            <person name="Steele A.D."/>
            <person name="Gui C."/>
            <person name="Meng S."/>
            <person name="Li G."/>
            <person name="Viehrig K."/>
            <person name="Ye F."/>
            <person name="Su P."/>
            <person name="Kiefer A.F."/>
            <person name="Nichols A."/>
            <person name="Cepeda A.J."/>
            <person name="Yan W."/>
            <person name="Fan B."/>
            <person name="Jiang Y."/>
            <person name="Adhikari A."/>
            <person name="Zheng C.-J."/>
            <person name="Schuster L."/>
            <person name="Cowan T.M."/>
            <person name="Smanski M.J."/>
            <person name="Chevrette M.G."/>
            <person name="De Carvalho L.P.S."/>
            <person name="Shen B."/>
        </authorList>
    </citation>
    <scope>NUCLEOTIDE SEQUENCE [LARGE SCALE GENOMIC DNA]</scope>
    <source>
        <strain evidence="6 7">NPDC050671</strain>
    </source>
</reference>
<keyword evidence="3" id="KW-0804">Transcription</keyword>
<evidence type="ECO:0000256" key="3">
    <source>
        <dbReference type="ARBA" id="ARBA00023163"/>
    </source>
</evidence>
<feature type="domain" description="HTH tetR-type" evidence="5">
    <location>
        <begin position="57"/>
        <end position="117"/>
    </location>
</feature>
<evidence type="ECO:0000259" key="5">
    <source>
        <dbReference type="PROSITE" id="PS50977"/>
    </source>
</evidence>
<dbReference type="Gene3D" id="1.10.10.60">
    <property type="entry name" value="Homeodomain-like"/>
    <property type="match status" value="1"/>
</dbReference>
<name>A0ABV3F580_9NOCA</name>
<dbReference type="SUPFAM" id="SSF48498">
    <property type="entry name" value="Tetracyclin repressor-like, C-terminal domain"/>
    <property type="match status" value="1"/>
</dbReference>
<evidence type="ECO:0000256" key="4">
    <source>
        <dbReference type="PROSITE-ProRule" id="PRU00335"/>
    </source>
</evidence>
<dbReference type="SUPFAM" id="SSF46689">
    <property type="entry name" value="Homeodomain-like"/>
    <property type="match status" value="1"/>
</dbReference>
<dbReference type="InterPro" id="IPR050109">
    <property type="entry name" value="HTH-type_TetR-like_transc_reg"/>
</dbReference>
<dbReference type="PROSITE" id="PS50977">
    <property type="entry name" value="HTH_TETR_2"/>
    <property type="match status" value="1"/>
</dbReference>
<proteinExistence type="predicted"/>
<dbReference type="InterPro" id="IPR001647">
    <property type="entry name" value="HTH_TetR"/>
</dbReference>
<keyword evidence="1" id="KW-0805">Transcription regulation</keyword>
<evidence type="ECO:0000256" key="1">
    <source>
        <dbReference type="ARBA" id="ARBA00023015"/>
    </source>
</evidence>
<evidence type="ECO:0000313" key="7">
    <source>
        <dbReference type="Proteomes" id="UP001551658"/>
    </source>
</evidence>
<accession>A0ABV3F580</accession>
<comment type="caution">
    <text evidence="6">The sequence shown here is derived from an EMBL/GenBank/DDBJ whole genome shotgun (WGS) entry which is preliminary data.</text>
</comment>
<dbReference type="Pfam" id="PF00440">
    <property type="entry name" value="TetR_N"/>
    <property type="match status" value="1"/>
</dbReference>
<protein>
    <submittedName>
        <fullName evidence="6">TetR/AcrR family transcriptional regulator</fullName>
    </submittedName>
</protein>
<evidence type="ECO:0000313" key="6">
    <source>
        <dbReference type="EMBL" id="MEV0362830.1"/>
    </source>
</evidence>
<feature type="DNA-binding region" description="H-T-H motif" evidence="4">
    <location>
        <begin position="80"/>
        <end position="99"/>
    </location>
</feature>
<sequence length="254" mass="27432">MDILVSKGGATGRDNGFTPVRVAAVTGGTAMRSAGSGLTLQQRIDARSVRTTKLFGSVAVQRFLDAARALITERGSTDFTMHEVVDNAGQSLRSFYLLFDGKHELLLALYEEAIAKVAGQIREATGNDDDPLDKLRLAVELLFEFCRPDPGAHRPLFTEYAPQLLMSDPIEIQVAHASLFELLADLMRDAAAAGHLRPDTRPRRLAAMTLQTVMFVAQGARADDGSNAITAAEVWNLCAFGMLGNAEGAAETRR</sequence>
<evidence type="ECO:0000256" key="2">
    <source>
        <dbReference type="ARBA" id="ARBA00023125"/>
    </source>
</evidence>
<dbReference type="PANTHER" id="PTHR30055:SF234">
    <property type="entry name" value="HTH-TYPE TRANSCRIPTIONAL REGULATOR BETI"/>
    <property type="match status" value="1"/>
</dbReference>
<dbReference type="EMBL" id="JBFAIH010000003">
    <property type="protein sequence ID" value="MEV0362830.1"/>
    <property type="molecule type" value="Genomic_DNA"/>
</dbReference>
<dbReference type="Gene3D" id="1.10.357.10">
    <property type="entry name" value="Tetracycline Repressor, domain 2"/>
    <property type="match status" value="1"/>
</dbReference>
<organism evidence="6 7">
    <name type="scientific">Nocardia fusca</name>
    <dbReference type="NCBI Taxonomy" id="941183"/>
    <lineage>
        <taxon>Bacteria</taxon>
        <taxon>Bacillati</taxon>
        <taxon>Actinomycetota</taxon>
        <taxon>Actinomycetes</taxon>
        <taxon>Mycobacteriales</taxon>
        <taxon>Nocardiaceae</taxon>
        <taxon>Nocardia</taxon>
    </lineage>
</organism>